<proteinExistence type="predicted"/>
<dbReference type="SUPFAM" id="SSF47644">
    <property type="entry name" value="Methionine synthase domain"/>
    <property type="match status" value="1"/>
</dbReference>
<dbReference type="SUPFAM" id="SSF52242">
    <property type="entry name" value="Cobalamin (vitamin B12)-binding domain"/>
    <property type="match status" value="1"/>
</dbReference>
<keyword evidence="6" id="KW-1185">Reference proteome</keyword>
<dbReference type="InterPro" id="IPR050554">
    <property type="entry name" value="Met_Synthase/Corrinoid"/>
</dbReference>
<sequence length="230" mass="24701">MAARSKEELIGELRDCVVDMEDERVADVAREYVDAGYDVRDGIFDGLVAGMNRVAELYEEEEYFIPELLICSDAMYNGLDVMKPMLEGSDAPQKGTVVIGVVQGDTHDIGKNLVKIMLESSGYRVVDLGRDIAPEHFVEAVRDNDADVVAMSTLMSTSMANMGKVVEALEAAGLRGRVKVIVGGGPISQAFSDKIGADGYSRTATDAVKLLDRLLGYADAGAESPEASRA</sequence>
<name>A0ABU7RC98_9ACTN</name>
<dbReference type="SMART" id="SM01018">
    <property type="entry name" value="B12-binding_2"/>
    <property type="match status" value="1"/>
</dbReference>
<feature type="domain" description="B12-binding" evidence="3">
    <location>
        <begin position="94"/>
        <end position="225"/>
    </location>
</feature>
<dbReference type="Pfam" id="PF02310">
    <property type="entry name" value="B12-binding"/>
    <property type="match status" value="1"/>
</dbReference>
<dbReference type="InterPro" id="IPR003759">
    <property type="entry name" value="Cbl-bd_cap"/>
</dbReference>
<dbReference type="RefSeq" id="WP_330958983.1">
    <property type="nucleotide sequence ID" value="NZ_JAZGJQ010000016.1"/>
</dbReference>
<dbReference type="Proteomes" id="UP001332931">
    <property type="component" value="Unassembled WGS sequence"/>
</dbReference>
<accession>A0ABU7RC98</accession>
<organism evidence="5 6">
    <name type="scientific">Olsenella absiana</name>
    <dbReference type="NCBI Taxonomy" id="3115222"/>
    <lineage>
        <taxon>Bacteria</taxon>
        <taxon>Bacillati</taxon>
        <taxon>Actinomycetota</taxon>
        <taxon>Coriobacteriia</taxon>
        <taxon>Coriobacteriales</taxon>
        <taxon>Atopobiaceae</taxon>
        <taxon>Olsenella</taxon>
    </lineage>
</organism>
<evidence type="ECO:0000256" key="2">
    <source>
        <dbReference type="ARBA" id="ARBA00023285"/>
    </source>
</evidence>
<protein>
    <submittedName>
        <fullName evidence="5">Corrinoid protein</fullName>
    </submittedName>
</protein>
<dbReference type="PANTHER" id="PTHR45833:SF1">
    <property type="entry name" value="METHIONINE SYNTHASE"/>
    <property type="match status" value="1"/>
</dbReference>
<dbReference type="InterPro" id="IPR036594">
    <property type="entry name" value="Meth_synthase_dom"/>
</dbReference>
<keyword evidence="2" id="KW-0170">Cobalt</keyword>
<dbReference type="Gene3D" id="3.40.50.280">
    <property type="entry name" value="Cobalamin-binding domain"/>
    <property type="match status" value="1"/>
</dbReference>
<gene>
    <name evidence="5" type="ORF">VXJ25_09520</name>
</gene>
<dbReference type="Pfam" id="PF02607">
    <property type="entry name" value="B12-binding_2"/>
    <property type="match status" value="1"/>
</dbReference>
<dbReference type="PROSITE" id="PS51332">
    <property type="entry name" value="B12_BINDING"/>
    <property type="match status" value="1"/>
</dbReference>
<feature type="domain" description="B12-binding N-terminal" evidence="4">
    <location>
        <begin position="1"/>
        <end position="94"/>
    </location>
</feature>
<evidence type="ECO:0000313" key="5">
    <source>
        <dbReference type="EMBL" id="MEE6148215.1"/>
    </source>
</evidence>
<dbReference type="Gene3D" id="1.10.1240.10">
    <property type="entry name" value="Methionine synthase domain"/>
    <property type="match status" value="1"/>
</dbReference>
<dbReference type="InterPro" id="IPR006158">
    <property type="entry name" value="Cobalamin-bd"/>
</dbReference>
<reference evidence="5 6" key="1">
    <citation type="submission" date="2024-01" db="EMBL/GenBank/DDBJ databases">
        <title>Description of Olsenella sp. nov., isolated from pig feces.</title>
        <authorList>
            <person name="Chang Y.-H."/>
        </authorList>
    </citation>
    <scope>NUCLEOTIDE SEQUENCE [LARGE SCALE GENOMIC DNA]</scope>
    <source>
        <strain evidence="5 6">YH-ols2223</strain>
    </source>
</reference>
<keyword evidence="1" id="KW-0479">Metal-binding</keyword>
<comment type="caution">
    <text evidence="5">The sequence shown here is derived from an EMBL/GenBank/DDBJ whole genome shotgun (WGS) entry which is preliminary data.</text>
</comment>
<evidence type="ECO:0000259" key="4">
    <source>
        <dbReference type="PROSITE" id="PS51337"/>
    </source>
</evidence>
<dbReference type="InterPro" id="IPR036724">
    <property type="entry name" value="Cobalamin-bd_sf"/>
</dbReference>
<evidence type="ECO:0000259" key="3">
    <source>
        <dbReference type="PROSITE" id="PS51332"/>
    </source>
</evidence>
<evidence type="ECO:0000256" key="1">
    <source>
        <dbReference type="ARBA" id="ARBA00022723"/>
    </source>
</evidence>
<dbReference type="PROSITE" id="PS51337">
    <property type="entry name" value="B12_BINDING_NTER"/>
    <property type="match status" value="1"/>
</dbReference>
<dbReference type="PANTHER" id="PTHR45833">
    <property type="entry name" value="METHIONINE SYNTHASE"/>
    <property type="match status" value="1"/>
</dbReference>
<evidence type="ECO:0000313" key="6">
    <source>
        <dbReference type="Proteomes" id="UP001332931"/>
    </source>
</evidence>
<dbReference type="EMBL" id="JAZGJQ010000016">
    <property type="protein sequence ID" value="MEE6148215.1"/>
    <property type="molecule type" value="Genomic_DNA"/>
</dbReference>
<dbReference type="CDD" id="cd02070">
    <property type="entry name" value="corrinoid_protein_B12-BD"/>
    <property type="match status" value="1"/>
</dbReference>